<dbReference type="HOGENOM" id="CLU_2688635_0_0_1"/>
<keyword evidence="3" id="KW-1185">Reference proteome</keyword>
<reference evidence="2 3" key="1">
    <citation type="journal article" date="2014" name="PLoS Genet.">
        <title>Analysis of the Phlebiopsis gigantea genome, transcriptome and secretome provides insight into its pioneer colonization strategies of wood.</title>
        <authorList>
            <person name="Hori C."/>
            <person name="Ishida T."/>
            <person name="Igarashi K."/>
            <person name="Samejima M."/>
            <person name="Suzuki H."/>
            <person name="Master E."/>
            <person name="Ferreira P."/>
            <person name="Ruiz-Duenas F.J."/>
            <person name="Held B."/>
            <person name="Canessa P."/>
            <person name="Larrondo L.F."/>
            <person name="Schmoll M."/>
            <person name="Druzhinina I.S."/>
            <person name="Kubicek C.P."/>
            <person name="Gaskell J.A."/>
            <person name="Kersten P."/>
            <person name="St John F."/>
            <person name="Glasner J."/>
            <person name="Sabat G."/>
            <person name="Splinter BonDurant S."/>
            <person name="Syed K."/>
            <person name="Yadav J."/>
            <person name="Mgbeahuruike A.C."/>
            <person name="Kovalchuk A."/>
            <person name="Asiegbu F.O."/>
            <person name="Lackner G."/>
            <person name="Hoffmeister D."/>
            <person name="Rencoret J."/>
            <person name="Gutierrez A."/>
            <person name="Sun H."/>
            <person name="Lindquist E."/>
            <person name="Barry K."/>
            <person name="Riley R."/>
            <person name="Grigoriev I.V."/>
            <person name="Henrissat B."/>
            <person name="Kues U."/>
            <person name="Berka R.M."/>
            <person name="Martinez A.T."/>
            <person name="Covert S.F."/>
            <person name="Blanchette R.A."/>
            <person name="Cullen D."/>
        </authorList>
    </citation>
    <scope>NUCLEOTIDE SEQUENCE [LARGE SCALE GENOMIC DNA]</scope>
    <source>
        <strain evidence="2 3">11061_1 CR5-6</strain>
    </source>
</reference>
<gene>
    <name evidence="2" type="ORF">PHLGIDRAFT_215384</name>
</gene>
<proteinExistence type="predicted"/>
<dbReference type="Proteomes" id="UP000053257">
    <property type="component" value="Unassembled WGS sequence"/>
</dbReference>
<sequence>MRSENDHVGDLVNSTDVEQINPAPNEGATTWPTTGLKAHLGTGSPTQTPETSAPNNSDDDGEEEFNVEEALVEM</sequence>
<accession>A0A0C3S2R6</accession>
<organism evidence="2 3">
    <name type="scientific">Phlebiopsis gigantea (strain 11061_1 CR5-6)</name>
    <name type="common">White-rot fungus</name>
    <name type="synonym">Peniophora gigantea</name>
    <dbReference type="NCBI Taxonomy" id="745531"/>
    <lineage>
        <taxon>Eukaryota</taxon>
        <taxon>Fungi</taxon>
        <taxon>Dikarya</taxon>
        <taxon>Basidiomycota</taxon>
        <taxon>Agaricomycotina</taxon>
        <taxon>Agaricomycetes</taxon>
        <taxon>Polyporales</taxon>
        <taxon>Phanerochaetaceae</taxon>
        <taxon>Phlebiopsis</taxon>
    </lineage>
</organism>
<dbReference type="EMBL" id="KN840592">
    <property type="protein sequence ID" value="KIP03977.1"/>
    <property type="molecule type" value="Genomic_DNA"/>
</dbReference>
<dbReference type="AlphaFoldDB" id="A0A0C3S2R6"/>
<protein>
    <submittedName>
        <fullName evidence="2">Uncharacterized protein</fullName>
    </submittedName>
</protein>
<feature type="region of interest" description="Disordered" evidence="1">
    <location>
        <begin position="1"/>
        <end position="74"/>
    </location>
</feature>
<feature type="compositionally biased region" description="Polar residues" evidence="1">
    <location>
        <begin position="43"/>
        <end position="56"/>
    </location>
</feature>
<evidence type="ECO:0000313" key="3">
    <source>
        <dbReference type="Proteomes" id="UP000053257"/>
    </source>
</evidence>
<evidence type="ECO:0000313" key="2">
    <source>
        <dbReference type="EMBL" id="KIP03977.1"/>
    </source>
</evidence>
<name>A0A0C3S2R6_PHLG1</name>
<evidence type="ECO:0000256" key="1">
    <source>
        <dbReference type="SAM" id="MobiDB-lite"/>
    </source>
</evidence>
<feature type="compositionally biased region" description="Acidic residues" evidence="1">
    <location>
        <begin position="57"/>
        <end position="74"/>
    </location>
</feature>